<evidence type="ECO:0000256" key="13">
    <source>
        <dbReference type="ARBA" id="ARBA00023027"/>
    </source>
</evidence>
<comment type="similarity">
    <text evidence="3">In the C-terminal section; belongs to the flavoprotein pyridine nucleotide cytochrome reductase family.</text>
</comment>
<evidence type="ECO:0000256" key="12">
    <source>
        <dbReference type="ARBA" id="ARBA00023004"/>
    </source>
</evidence>
<dbReference type="InterPro" id="IPR017938">
    <property type="entry name" value="Riboflavin_synthase-like_b-brl"/>
</dbReference>
<protein>
    <recommendedName>
        <fullName evidence="4">nitric oxide dioxygenase</fullName>
        <ecNumber evidence="4">1.14.12.17</ecNumber>
    </recommendedName>
</protein>
<dbReference type="PRINTS" id="PR00371">
    <property type="entry name" value="FPNCR"/>
</dbReference>
<evidence type="ECO:0000256" key="2">
    <source>
        <dbReference type="ARBA" id="ARBA00001974"/>
    </source>
</evidence>
<dbReference type="PRINTS" id="PR00410">
    <property type="entry name" value="PHEHYDRXLASE"/>
</dbReference>
<evidence type="ECO:0000256" key="1">
    <source>
        <dbReference type="ARBA" id="ARBA00001970"/>
    </source>
</evidence>
<dbReference type="FunFam" id="3.40.50.80:FF:000010">
    <property type="entry name" value="Flavohemoprotein"/>
    <property type="match status" value="1"/>
</dbReference>
<dbReference type="InterPro" id="IPR001709">
    <property type="entry name" value="Flavoprot_Pyr_Nucl_cyt_Rdtase"/>
</dbReference>
<dbReference type="InterPro" id="IPR039261">
    <property type="entry name" value="FNR_nucleotide-bd"/>
</dbReference>
<name>A0A1M4SXK6_9BACL</name>
<comment type="cofactor">
    <cofactor evidence="1">
        <name>heme b</name>
        <dbReference type="ChEBI" id="CHEBI:60344"/>
    </cofactor>
</comment>
<gene>
    <name evidence="17" type="ORF">SAMN05444392_101193</name>
</gene>
<dbReference type="GO" id="GO:0046872">
    <property type="term" value="F:metal ion binding"/>
    <property type="evidence" value="ECO:0007669"/>
    <property type="project" value="UniProtKB-KW"/>
</dbReference>
<dbReference type="Gene3D" id="3.40.50.80">
    <property type="entry name" value="Nucleotide-binding domain of ferredoxin-NADP reductase (FNR) module"/>
    <property type="match status" value="1"/>
</dbReference>
<proteinExistence type="inferred from homology"/>
<dbReference type="SUPFAM" id="SSF63380">
    <property type="entry name" value="Riboflavin synthase domain-like"/>
    <property type="match status" value="1"/>
</dbReference>
<dbReference type="EMBL" id="FQVL01000001">
    <property type="protein sequence ID" value="SHE36954.1"/>
    <property type="molecule type" value="Genomic_DNA"/>
</dbReference>
<dbReference type="GO" id="GO:0071500">
    <property type="term" value="P:cellular response to nitrosative stress"/>
    <property type="evidence" value="ECO:0007669"/>
    <property type="project" value="TreeGrafter"/>
</dbReference>
<dbReference type="PANTHER" id="PTHR43396">
    <property type="entry name" value="FLAVOHEMOPROTEIN"/>
    <property type="match status" value="1"/>
</dbReference>
<dbReference type="InterPro" id="IPR001433">
    <property type="entry name" value="OxRdtase_FAD/NAD-bd"/>
</dbReference>
<evidence type="ECO:0000256" key="6">
    <source>
        <dbReference type="ARBA" id="ARBA00022621"/>
    </source>
</evidence>
<dbReference type="STRING" id="112248.SAMN05444392_101193"/>
<keyword evidence="8" id="KW-0479">Metal-binding</keyword>
<reference evidence="17 18" key="1">
    <citation type="submission" date="2016-11" db="EMBL/GenBank/DDBJ databases">
        <authorList>
            <person name="Jaros S."/>
            <person name="Januszkiewicz K."/>
            <person name="Wedrychowicz H."/>
        </authorList>
    </citation>
    <scope>NUCLEOTIDE SEQUENCE [LARGE SCALE GENOMIC DNA]</scope>
    <source>
        <strain evidence="17 18">DSM 44666</strain>
    </source>
</reference>
<dbReference type="AlphaFoldDB" id="A0A1M4SXK6"/>
<evidence type="ECO:0000313" key="18">
    <source>
        <dbReference type="Proteomes" id="UP000184476"/>
    </source>
</evidence>
<evidence type="ECO:0000256" key="10">
    <source>
        <dbReference type="ARBA" id="ARBA00022857"/>
    </source>
</evidence>
<dbReference type="SUPFAM" id="SSF52343">
    <property type="entry name" value="Ferredoxin reductase-like, C-terminal NADP-linked domain"/>
    <property type="match status" value="1"/>
</dbReference>
<keyword evidence="18" id="KW-1185">Reference proteome</keyword>
<evidence type="ECO:0000313" key="17">
    <source>
        <dbReference type="EMBL" id="SHE36954.1"/>
    </source>
</evidence>
<keyword evidence="13" id="KW-0520">NAD</keyword>
<dbReference type="GO" id="GO:0071949">
    <property type="term" value="F:FAD binding"/>
    <property type="evidence" value="ECO:0007669"/>
    <property type="project" value="TreeGrafter"/>
</dbReference>
<dbReference type="CDD" id="cd06184">
    <property type="entry name" value="flavohem_like_fad_nad_binding"/>
    <property type="match status" value="1"/>
</dbReference>
<evidence type="ECO:0000256" key="11">
    <source>
        <dbReference type="ARBA" id="ARBA00023002"/>
    </source>
</evidence>
<feature type="domain" description="Oxidoreductase FAD/NAD(P)-binding" evidence="16">
    <location>
        <begin position="76"/>
        <end position="183"/>
    </location>
</feature>
<evidence type="ECO:0000256" key="3">
    <source>
        <dbReference type="ARBA" id="ARBA00006401"/>
    </source>
</evidence>
<organism evidence="17 18">
    <name type="scientific">Seinonella peptonophila</name>
    <dbReference type="NCBI Taxonomy" id="112248"/>
    <lineage>
        <taxon>Bacteria</taxon>
        <taxon>Bacillati</taxon>
        <taxon>Bacillota</taxon>
        <taxon>Bacilli</taxon>
        <taxon>Bacillales</taxon>
        <taxon>Thermoactinomycetaceae</taxon>
        <taxon>Seinonella</taxon>
    </lineage>
</organism>
<keyword evidence="7" id="KW-0285">Flavoprotein</keyword>
<evidence type="ECO:0000256" key="9">
    <source>
        <dbReference type="ARBA" id="ARBA00022827"/>
    </source>
</evidence>
<keyword evidence="5" id="KW-0349">Heme</keyword>
<dbReference type="PANTHER" id="PTHR43396:SF3">
    <property type="entry name" value="FLAVOHEMOPROTEIN"/>
    <property type="match status" value="1"/>
</dbReference>
<dbReference type="Gene3D" id="2.40.30.10">
    <property type="entry name" value="Translation factors"/>
    <property type="match status" value="1"/>
</dbReference>
<keyword evidence="6" id="KW-0561">Oxygen transport</keyword>
<keyword evidence="9" id="KW-0274">FAD</keyword>
<keyword evidence="10" id="KW-0521">NADP</keyword>
<evidence type="ECO:0000256" key="14">
    <source>
        <dbReference type="ARBA" id="ARBA00048649"/>
    </source>
</evidence>
<comment type="catalytic activity">
    <reaction evidence="14">
        <text>2 nitric oxide + NADH + 2 O2 = 2 nitrate + NAD(+) + H(+)</text>
        <dbReference type="Rhea" id="RHEA:19469"/>
        <dbReference type="ChEBI" id="CHEBI:15378"/>
        <dbReference type="ChEBI" id="CHEBI:15379"/>
        <dbReference type="ChEBI" id="CHEBI:16480"/>
        <dbReference type="ChEBI" id="CHEBI:17632"/>
        <dbReference type="ChEBI" id="CHEBI:57540"/>
        <dbReference type="ChEBI" id="CHEBI:57945"/>
        <dbReference type="EC" id="1.14.12.17"/>
    </reaction>
</comment>
<dbReference type="EC" id="1.14.12.17" evidence="4"/>
<dbReference type="GO" id="GO:0008941">
    <property type="term" value="F:nitric oxide dioxygenase NAD(P)H activity"/>
    <property type="evidence" value="ECO:0007669"/>
    <property type="project" value="UniProtKB-EC"/>
</dbReference>
<accession>A0A1M4SXK6</accession>
<keyword evidence="11" id="KW-0560">Oxidoreductase</keyword>
<comment type="catalytic activity">
    <reaction evidence="15">
        <text>2 nitric oxide + NADPH + 2 O2 = 2 nitrate + NADP(+) + H(+)</text>
        <dbReference type="Rhea" id="RHEA:19465"/>
        <dbReference type="ChEBI" id="CHEBI:15378"/>
        <dbReference type="ChEBI" id="CHEBI:15379"/>
        <dbReference type="ChEBI" id="CHEBI:16480"/>
        <dbReference type="ChEBI" id="CHEBI:17632"/>
        <dbReference type="ChEBI" id="CHEBI:57783"/>
        <dbReference type="ChEBI" id="CHEBI:58349"/>
        <dbReference type="EC" id="1.14.12.17"/>
    </reaction>
</comment>
<dbReference type="Pfam" id="PF00175">
    <property type="entry name" value="NAD_binding_1"/>
    <property type="match status" value="1"/>
</dbReference>
<sequence length="229" mass="26293">MPDQKYTQIREYSLSDAPGKDYYRIRVKIESATNHSPEGMVSNFLHDYVIEGDKVELSSPAGIFTLNKKSDRSVVLISGGVGVTPLMSMLNYLMETKSDRQVTFIQAAANSKVHAFRDHVDELSQNNTNFRAFFIYSQPTDEDREKENYHMEGFFTLDWLQTILPDSQADFYFCGPIPFMKAVYGALKQWGVSEEQIHYEFFGPSGTLEVEVDFEPALELDREMEHVKQ</sequence>
<evidence type="ECO:0000259" key="16">
    <source>
        <dbReference type="Pfam" id="PF00175"/>
    </source>
</evidence>
<comment type="cofactor">
    <cofactor evidence="2">
        <name>FAD</name>
        <dbReference type="ChEBI" id="CHEBI:57692"/>
    </cofactor>
</comment>
<dbReference type="GO" id="GO:0046210">
    <property type="term" value="P:nitric oxide catabolic process"/>
    <property type="evidence" value="ECO:0007669"/>
    <property type="project" value="TreeGrafter"/>
</dbReference>
<keyword evidence="6" id="KW-0813">Transport</keyword>
<evidence type="ECO:0000256" key="15">
    <source>
        <dbReference type="ARBA" id="ARBA00049433"/>
    </source>
</evidence>
<evidence type="ECO:0000256" key="7">
    <source>
        <dbReference type="ARBA" id="ARBA00022630"/>
    </source>
</evidence>
<dbReference type="GO" id="GO:0005344">
    <property type="term" value="F:oxygen carrier activity"/>
    <property type="evidence" value="ECO:0007669"/>
    <property type="project" value="UniProtKB-KW"/>
</dbReference>
<evidence type="ECO:0000256" key="4">
    <source>
        <dbReference type="ARBA" id="ARBA00012229"/>
    </source>
</evidence>
<evidence type="ECO:0000256" key="5">
    <source>
        <dbReference type="ARBA" id="ARBA00022617"/>
    </source>
</evidence>
<keyword evidence="12" id="KW-0408">Iron</keyword>
<evidence type="ECO:0000256" key="8">
    <source>
        <dbReference type="ARBA" id="ARBA00022723"/>
    </source>
</evidence>
<dbReference type="Proteomes" id="UP000184476">
    <property type="component" value="Unassembled WGS sequence"/>
</dbReference>